<evidence type="ECO:0000313" key="9">
    <source>
        <dbReference type="EMBL" id="MDJ1484986.1"/>
    </source>
</evidence>
<gene>
    <name evidence="9" type="ORF">QNI16_31090</name>
    <name evidence="10" type="ORF">QNI19_34540</name>
</gene>
<organism evidence="9 12">
    <name type="scientific">Xanthocytophaga flava</name>
    <dbReference type="NCBI Taxonomy" id="3048013"/>
    <lineage>
        <taxon>Bacteria</taxon>
        <taxon>Pseudomonadati</taxon>
        <taxon>Bacteroidota</taxon>
        <taxon>Cytophagia</taxon>
        <taxon>Cytophagales</taxon>
        <taxon>Rhodocytophagaceae</taxon>
        <taxon>Xanthocytophaga</taxon>
    </lineage>
</organism>
<evidence type="ECO:0000256" key="3">
    <source>
        <dbReference type="ARBA" id="ARBA00022679"/>
    </source>
</evidence>
<feature type="transmembrane region" description="Helical" evidence="7">
    <location>
        <begin position="297"/>
        <end position="322"/>
    </location>
</feature>
<evidence type="ECO:0000256" key="6">
    <source>
        <dbReference type="ARBA" id="ARBA00023136"/>
    </source>
</evidence>
<dbReference type="EMBL" id="JASJOS010000017">
    <property type="protein sequence ID" value="MDJ1484986.1"/>
    <property type="molecule type" value="Genomic_DNA"/>
</dbReference>
<keyword evidence="11" id="KW-1185">Reference proteome</keyword>
<sequence length="485" mass="55917">MKEFVLQNNVQGNSLSITNYAWSKANSAVDTRSNEWGRFLLLGIESLIIYGVFKFLLDLHPARTVHLKITYPLIALVFCLAWWVFAFLPSKSYLKRGFSFKEGISFSNLWGPLLLHGSMVGLILSALRLPIGYYPFFIQSYLGIIVLLIVARGIYQVSYQKGLQLASGKFVVVSSGIYSQELVNKLTRKWGESKFAGSFDHLVDPNKDFEEEFQKFREYCIEHQIQHIFISLPAHQQEQVEAISHFAGQCFIRCLILPNSGYIWPEQKNICYVGDLVVCDQWLHPLQNKFNTILKRIFDIVFSLMVIVFIFSWLIPIIALAVKLSSPGPIFFVQHRPGKRNKAFKCLKFRTMRVNNQSEVQATFKDPRVTAVGQFLRKTSLDELPQFFNVLVGDMSIVGPRPNMVSQLEYYSKLIPEYPLRHAVAPGITGYAQVKGYRGETRELYLMQKRVDFDLAYIRKWNFLFDIKIIFLTVKNMIVGEKFAY</sequence>
<dbReference type="InterPro" id="IPR017475">
    <property type="entry name" value="EPS_sugar_tfrase"/>
</dbReference>
<evidence type="ECO:0000256" key="1">
    <source>
        <dbReference type="ARBA" id="ARBA00004141"/>
    </source>
</evidence>
<evidence type="ECO:0000313" key="11">
    <source>
        <dbReference type="Proteomes" id="UP001228581"/>
    </source>
</evidence>
<dbReference type="RefSeq" id="WP_313986923.1">
    <property type="nucleotide sequence ID" value="NZ_JASJOS010000017.1"/>
</dbReference>
<dbReference type="PANTHER" id="PTHR30576">
    <property type="entry name" value="COLANIC BIOSYNTHESIS UDP-GLUCOSE LIPID CARRIER TRANSFERASE"/>
    <property type="match status" value="1"/>
</dbReference>
<evidence type="ECO:0000313" key="10">
    <source>
        <dbReference type="EMBL" id="MDJ1498113.1"/>
    </source>
</evidence>
<evidence type="ECO:0000256" key="2">
    <source>
        <dbReference type="ARBA" id="ARBA00006464"/>
    </source>
</evidence>
<dbReference type="GO" id="GO:0016780">
    <property type="term" value="F:phosphotransferase activity, for other substituted phosphate groups"/>
    <property type="evidence" value="ECO:0007669"/>
    <property type="project" value="TreeGrafter"/>
</dbReference>
<keyword evidence="4 7" id="KW-0812">Transmembrane</keyword>
<reference evidence="9 11" key="1">
    <citation type="submission" date="2023-05" db="EMBL/GenBank/DDBJ databases">
        <authorList>
            <person name="Zhang X."/>
        </authorList>
    </citation>
    <scope>NUCLEOTIDE SEQUENCE</scope>
    <source>
        <strain evidence="10 11">DM2B3-1</strain>
        <strain evidence="9">YF14B1</strain>
    </source>
</reference>
<feature type="transmembrane region" description="Helical" evidence="7">
    <location>
        <begin position="109"/>
        <end position="127"/>
    </location>
</feature>
<dbReference type="InterPro" id="IPR003362">
    <property type="entry name" value="Bact_transf"/>
</dbReference>
<feature type="transmembrane region" description="Helical" evidence="7">
    <location>
        <begin position="39"/>
        <end position="57"/>
    </location>
</feature>
<evidence type="ECO:0000256" key="7">
    <source>
        <dbReference type="SAM" id="Phobius"/>
    </source>
</evidence>
<evidence type="ECO:0000259" key="8">
    <source>
        <dbReference type="Pfam" id="PF02397"/>
    </source>
</evidence>
<comment type="subcellular location">
    <subcellularLocation>
        <location evidence="1">Membrane</location>
        <topology evidence="1">Multi-pass membrane protein</topology>
    </subcellularLocation>
</comment>
<dbReference type="Proteomes" id="UP001241110">
    <property type="component" value="Unassembled WGS sequence"/>
</dbReference>
<evidence type="ECO:0000256" key="4">
    <source>
        <dbReference type="ARBA" id="ARBA00022692"/>
    </source>
</evidence>
<dbReference type="NCBIfam" id="TIGR03025">
    <property type="entry name" value="EPS_sugtrans"/>
    <property type="match status" value="1"/>
</dbReference>
<proteinExistence type="inferred from homology"/>
<feature type="transmembrane region" description="Helical" evidence="7">
    <location>
        <begin position="69"/>
        <end position="88"/>
    </location>
</feature>
<feature type="transmembrane region" description="Helical" evidence="7">
    <location>
        <begin position="133"/>
        <end position="155"/>
    </location>
</feature>
<evidence type="ECO:0000256" key="5">
    <source>
        <dbReference type="ARBA" id="ARBA00022989"/>
    </source>
</evidence>
<keyword evidence="5 7" id="KW-1133">Transmembrane helix</keyword>
<dbReference type="AlphaFoldDB" id="A0AAE3QU40"/>
<dbReference type="Proteomes" id="UP001228581">
    <property type="component" value="Unassembled WGS sequence"/>
</dbReference>
<feature type="domain" description="Bacterial sugar transferase" evidence="8">
    <location>
        <begin position="295"/>
        <end position="478"/>
    </location>
</feature>
<keyword evidence="3" id="KW-0808">Transferase</keyword>
<accession>A0AAE3QU40</accession>
<protein>
    <submittedName>
        <fullName evidence="9">Exopolysaccharide biosynthesis polyprenyl glycosylphosphotransferase</fullName>
    </submittedName>
</protein>
<evidence type="ECO:0000313" key="12">
    <source>
        <dbReference type="Proteomes" id="UP001241110"/>
    </source>
</evidence>
<keyword evidence="6 7" id="KW-0472">Membrane</keyword>
<dbReference type="EMBL" id="JASJOT010000040">
    <property type="protein sequence ID" value="MDJ1498113.1"/>
    <property type="molecule type" value="Genomic_DNA"/>
</dbReference>
<dbReference type="Pfam" id="PF02397">
    <property type="entry name" value="Bac_transf"/>
    <property type="match status" value="1"/>
</dbReference>
<dbReference type="PANTHER" id="PTHR30576:SF0">
    <property type="entry name" value="UNDECAPRENYL-PHOSPHATE N-ACETYLGALACTOSAMINYL 1-PHOSPHATE TRANSFERASE-RELATED"/>
    <property type="match status" value="1"/>
</dbReference>
<dbReference type="GO" id="GO:0016020">
    <property type="term" value="C:membrane"/>
    <property type="evidence" value="ECO:0007669"/>
    <property type="project" value="UniProtKB-SubCell"/>
</dbReference>
<comment type="similarity">
    <text evidence="2">Belongs to the bacterial sugar transferase family.</text>
</comment>
<comment type="caution">
    <text evidence="9">The sequence shown here is derived from an EMBL/GenBank/DDBJ whole genome shotgun (WGS) entry which is preliminary data.</text>
</comment>
<name>A0AAE3QU40_9BACT</name>